<dbReference type="OrthoDB" id="1910836at2"/>
<evidence type="ECO:0000313" key="1">
    <source>
        <dbReference type="EMBL" id="SCP96415.1"/>
    </source>
</evidence>
<organism evidence="1 2">
    <name type="scientific">Anaerobium acetethylicum</name>
    <dbReference type="NCBI Taxonomy" id="1619234"/>
    <lineage>
        <taxon>Bacteria</taxon>
        <taxon>Bacillati</taxon>
        <taxon>Bacillota</taxon>
        <taxon>Clostridia</taxon>
        <taxon>Lachnospirales</taxon>
        <taxon>Lachnospiraceae</taxon>
        <taxon>Anaerobium</taxon>
    </lineage>
</organism>
<dbReference type="EMBL" id="FMKA01000004">
    <property type="protein sequence ID" value="SCP96415.1"/>
    <property type="molecule type" value="Genomic_DNA"/>
</dbReference>
<reference evidence="1 2" key="1">
    <citation type="submission" date="2016-09" db="EMBL/GenBank/DDBJ databases">
        <authorList>
            <person name="Capua I."/>
            <person name="De Benedictis P."/>
            <person name="Joannis T."/>
            <person name="Lombin L.H."/>
            <person name="Cattoli G."/>
        </authorList>
    </citation>
    <scope>NUCLEOTIDE SEQUENCE [LARGE SCALE GENOMIC DNA]</scope>
    <source>
        <strain evidence="1 2">GluBS11</strain>
    </source>
</reference>
<keyword evidence="2" id="KW-1185">Reference proteome</keyword>
<dbReference type="RefSeq" id="WP_091231607.1">
    <property type="nucleotide sequence ID" value="NZ_FMKA01000004.1"/>
</dbReference>
<proteinExistence type="predicted"/>
<protein>
    <submittedName>
        <fullName evidence="1">Uncharacterized protein</fullName>
    </submittedName>
</protein>
<evidence type="ECO:0000313" key="2">
    <source>
        <dbReference type="Proteomes" id="UP000199315"/>
    </source>
</evidence>
<gene>
    <name evidence="1" type="ORF">SAMN05421730_1004174</name>
</gene>
<name>A0A1D3TRR1_9FIRM</name>
<sequence length="104" mass="11667">MEEVVNRLSQIEAISTGIIEDASIQKKALSLENIKRMDAFDAETDAETAKSISELTGQLDRQLSEELSRLRDATDSELERITNLYHSHHTELAQELLKKVIGAD</sequence>
<dbReference type="Proteomes" id="UP000199315">
    <property type="component" value="Unassembled WGS sequence"/>
</dbReference>
<accession>A0A1D3TRR1</accession>
<dbReference type="AlphaFoldDB" id="A0A1D3TRR1"/>
<dbReference type="STRING" id="1619234.SAMN05421730_1004174"/>